<proteinExistence type="predicted"/>
<protein>
    <submittedName>
        <fullName evidence="3">Uncharacterized protein</fullName>
    </submittedName>
</protein>
<keyword evidence="4" id="KW-1185">Reference proteome</keyword>
<sequence>MLRSSSPALSPARSSSSLPCRLWLDEAGEREASPFRSPHCSSVVVVAGVTSPSQPHVLLDVLVLAVLPLPPLALVVVIVVAVVVVVGAAEEDDAGGAARPTRRSTKAPTMSAWLCLPLIRRYHTRSSSSASQPRSPCAATISSMDARKSPYGSSESTATATLSSTSDVDAIGSDCGFSSASSACAADCFPGDSAKMELDAGPGGSTKKRSVDVRPRLRITASDHSSDAVVVEKPSSSSSSSTPCPSSSSSSSKQEPSAEM</sequence>
<reference evidence="3" key="2">
    <citation type="submission" date="2018-03" db="EMBL/GenBank/DDBJ databases">
        <title>The Triticum urartu genome reveals the dynamic nature of wheat genome evolution.</title>
        <authorList>
            <person name="Ling H."/>
            <person name="Ma B."/>
            <person name="Shi X."/>
            <person name="Liu H."/>
            <person name="Dong L."/>
            <person name="Sun H."/>
            <person name="Cao Y."/>
            <person name="Gao Q."/>
            <person name="Zheng S."/>
            <person name="Li Y."/>
            <person name="Yu Y."/>
            <person name="Du H."/>
            <person name="Qi M."/>
            <person name="Li Y."/>
            <person name="Yu H."/>
            <person name="Cui Y."/>
            <person name="Wang N."/>
            <person name="Chen C."/>
            <person name="Wu H."/>
            <person name="Zhao Y."/>
            <person name="Zhang J."/>
            <person name="Li Y."/>
            <person name="Zhou W."/>
            <person name="Zhang B."/>
            <person name="Hu W."/>
            <person name="Eijk M."/>
            <person name="Tang J."/>
            <person name="Witsenboer H."/>
            <person name="Zhao S."/>
            <person name="Li Z."/>
            <person name="Zhang A."/>
            <person name="Wang D."/>
            <person name="Liang C."/>
        </authorList>
    </citation>
    <scope>NUCLEOTIDE SEQUENCE [LARGE SCALE GENOMIC DNA]</scope>
    <source>
        <strain evidence="3">cv. G1812</strain>
    </source>
</reference>
<dbReference type="AlphaFoldDB" id="A0A8R7U6A3"/>
<reference evidence="3" key="3">
    <citation type="submission" date="2022-06" db="UniProtKB">
        <authorList>
            <consortium name="EnsemblPlants"/>
        </authorList>
    </citation>
    <scope>IDENTIFICATION</scope>
</reference>
<feature type="region of interest" description="Disordered" evidence="1">
    <location>
        <begin position="126"/>
        <end position="164"/>
    </location>
</feature>
<feature type="compositionally biased region" description="Low complexity" evidence="1">
    <location>
        <begin position="153"/>
        <end position="164"/>
    </location>
</feature>
<feature type="transmembrane region" description="Helical" evidence="2">
    <location>
        <begin position="61"/>
        <end position="89"/>
    </location>
</feature>
<keyword evidence="2" id="KW-1133">Transmembrane helix</keyword>
<feature type="region of interest" description="Disordered" evidence="1">
    <location>
        <begin position="197"/>
        <end position="260"/>
    </location>
</feature>
<evidence type="ECO:0000256" key="2">
    <source>
        <dbReference type="SAM" id="Phobius"/>
    </source>
</evidence>
<dbReference type="Proteomes" id="UP000015106">
    <property type="component" value="Chromosome 4"/>
</dbReference>
<keyword evidence="2" id="KW-0812">Transmembrane</keyword>
<evidence type="ECO:0000313" key="4">
    <source>
        <dbReference type="Proteomes" id="UP000015106"/>
    </source>
</evidence>
<name>A0A8R7U6A3_TRIUA</name>
<organism evidence="3 4">
    <name type="scientific">Triticum urartu</name>
    <name type="common">Red wild einkorn</name>
    <name type="synonym">Crithodium urartu</name>
    <dbReference type="NCBI Taxonomy" id="4572"/>
    <lineage>
        <taxon>Eukaryota</taxon>
        <taxon>Viridiplantae</taxon>
        <taxon>Streptophyta</taxon>
        <taxon>Embryophyta</taxon>
        <taxon>Tracheophyta</taxon>
        <taxon>Spermatophyta</taxon>
        <taxon>Magnoliopsida</taxon>
        <taxon>Liliopsida</taxon>
        <taxon>Poales</taxon>
        <taxon>Poaceae</taxon>
        <taxon>BOP clade</taxon>
        <taxon>Pooideae</taxon>
        <taxon>Triticodae</taxon>
        <taxon>Triticeae</taxon>
        <taxon>Triticinae</taxon>
        <taxon>Triticum</taxon>
    </lineage>
</organism>
<keyword evidence="2" id="KW-0472">Membrane</keyword>
<reference evidence="4" key="1">
    <citation type="journal article" date="2013" name="Nature">
        <title>Draft genome of the wheat A-genome progenitor Triticum urartu.</title>
        <authorList>
            <person name="Ling H.Q."/>
            <person name="Zhao S."/>
            <person name="Liu D."/>
            <person name="Wang J."/>
            <person name="Sun H."/>
            <person name="Zhang C."/>
            <person name="Fan H."/>
            <person name="Li D."/>
            <person name="Dong L."/>
            <person name="Tao Y."/>
            <person name="Gao C."/>
            <person name="Wu H."/>
            <person name="Li Y."/>
            <person name="Cui Y."/>
            <person name="Guo X."/>
            <person name="Zheng S."/>
            <person name="Wang B."/>
            <person name="Yu K."/>
            <person name="Liang Q."/>
            <person name="Yang W."/>
            <person name="Lou X."/>
            <person name="Chen J."/>
            <person name="Feng M."/>
            <person name="Jian J."/>
            <person name="Zhang X."/>
            <person name="Luo G."/>
            <person name="Jiang Y."/>
            <person name="Liu J."/>
            <person name="Wang Z."/>
            <person name="Sha Y."/>
            <person name="Zhang B."/>
            <person name="Wu H."/>
            <person name="Tang D."/>
            <person name="Shen Q."/>
            <person name="Xue P."/>
            <person name="Zou S."/>
            <person name="Wang X."/>
            <person name="Liu X."/>
            <person name="Wang F."/>
            <person name="Yang Y."/>
            <person name="An X."/>
            <person name="Dong Z."/>
            <person name="Zhang K."/>
            <person name="Zhang X."/>
            <person name="Luo M.C."/>
            <person name="Dvorak J."/>
            <person name="Tong Y."/>
            <person name="Wang J."/>
            <person name="Yang H."/>
            <person name="Li Z."/>
            <person name="Wang D."/>
            <person name="Zhang A."/>
            <person name="Wang J."/>
        </authorList>
    </citation>
    <scope>NUCLEOTIDE SEQUENCE</scope>
    <source>
        <strain evidence="4">cv. G1812</strain>
    </source>
</reference>
<evidence type="ECO:0000313" key="3">
    <source>
        <dbReference type="EnsemblPlants" id="TuG1812G0400001243.01.T01.cds366446"/>
    </source>
</evidence>
<feature type="compositionally biased region" description="Low complexity" evidence="1">
    <location>
        <begin position="126"/>
        <end position="139"/>
    </location>
</feature>
<accession>A0A8R7U6A3</accession>
<evidence type="ECO:0000256" key="1">
    <source>
        <dbReference type="SAM" id="MobiDB-lite"/>
    </source>
</evidence>
<dbReference type="EnsemblPlants" id="TuG1812G0400001243.01.T01">
    <property type="protein sequence ID" value="TuG1812G0400001243.01.T01.cds366446"/>
    <property type="gene ID" value="TuG1812G0400001243.01"/>
</dbReference>
<feature type="compositionally biased region" description="Low complexity" evidence="1">
    <location>
        <begin position="234"/>
        <end position="252"/>
    </location>
</feature>
<dbReference type="Gramene" id="TuG1812G0400001243.01.T01">
    <property type="protein sequence ID" value="TuG1812G0400001243.01.T01.cds366446"/>
    <property type="gene ID" value="TuG1812G0400001243.01"/>
</dbReference>